<feature type="compositionally biased region" description="Acidic residues" evidence="1">
    <location>
        <begin position="124"/>
        <end position="134"/>
    </location>
</feature>
<evidence type="ECO:0000313" key="3">
    <source>
        <dbReference type="Proteomes" id="UP001159428"/>
    </source>
</evidence>
<feature type="region of interest" description="Disordered" evidence="1">
    <location>
        <begin position="450"/>
        <end position="474"/>
    </location>
</feature>
<dbReference type="SMART" id="SM00015">
    <property type="entry name" value="IQ"/>
    <property type="match status" value="3"/>
</dbReference>
<feature type="compositionally biased region" description="Basic residues" evidence="1">
    <location>
        <begin position="1282"/>
        <end position="1293"/>
    </location>
</feature>
<feature type="region of interest" description="Disordered" evidence="1">
    <location>
        <begin position="255"/>
        <end position="290"/>
    </location>
</feature>
<feature type="region of interest" description="Disordered" evidence="1">
    <location>
        <begin position="1268"/>
        <end position="1323"/>
    </location>
</feature>
<dbReference type="Proteomes" id="UP001159428">
    <property type="component" value="Unassembled WGS sequence"/>
</dbReference>
<dbReference type="SUPFAM" id="SSF52540">
    <property type="entry name" value="P-loop containing nucleoside triphosphate hydrolases"/>
    <property type="match status" value="1"/>
</dbReference>
<dbReference type="Gene3D" id="1.20.5.190">
    <property type="match status" value="1"/>
</dbReference>
<dbReference type="PANTHER" id="PTHR35978">
    <property type="entry name" value="IQ DOMAIN-CONTAINING PROTEIN M"/>
    <property type="match status" value="1"/>
</dbReference>
<feature type="region of interest" description="Disordered" evidence="1">
    <location>
        <begin position="414"/>
        <end position="435"/>
    </location>
</feature>
<feature type="compositionally biased region" description="Low complexity" evidence="1">
    <location>
        <begin position="255"/>
        <end position="281"/>
    </location>
</feature>
<feature type="compositionally biased region" description="Basic and acidic residues" evidence="1">
    <location>
        <begin position="815"/>
        <end position="827"/>
    </location>
</feature>
<sequence length="1323" mass="149503">MERDLRTLRRSKLMNYSEFRVMTTALEKYYKDVKIAILTGKRDAKDLDLRPYLYDEGDPYDKPFYGTLLKMLSEVATSKYFEKQHEDLLKIYKWYKANKKLITSPPKVPIPNPEKSDRNSDGQDSLDEDDEEEELKALTKIPKLHLRPKTAPSVESRMGARYVTWNEAQQQKGPKRPSSGSKLLKHHRDFGSKDSLTRSLHIIPYGPHPSDSSYLEHGYVPGGYLLRPGTAPPMLRNNKTKVNSDMLKSFILRPASSSSAPYSSPMISPLSSPRDSPVPSSRTKSPLTAHYTPDIVKEPSVKLASGIVRDRSNYPAIEEAEMNSEDKTNSNNEKTSPPVNCSEKDVIPKNSTPMQLEEILEHQKKEEKLLEEQHELLQKKLLHDYDNYIKDLGAAQEKQVDLEIVNGDLSVKKRSTPQEERKTMKPTPVGTYDLSEPEVIPSYSIMYSGSSTASNQSGHTSENSHQWSSRSAVRHLRHAAVPPHNNAQEVIKVDAVLGMVTPIGMQMEYDRERVNGQKLSSCPLQPAKMVSVEGSTKSSAHTSVDGDFLAAPVPNGNNHSKVEDGHNNPSQTACEQETLSPENSFTSLGPASDTSDNRSIELKYKEPELIPERTPRDYTVHFPQEKSLESITIKSYRTSGPVVPDSIRYQWTDDGFGNRTYLKKLKGPTSPRSSRKKLQQPTNQVTMPTGSRSLDKRTLASLVVVRHLGDADRRNIDCISGPQGGKLILGPAGTESDNMDYAYNLEYLSFCQPVGPRLGECENPSTVNWYLQGGHGLYRETFKSQAGISDDLKSRRTDVRIPKDNSLMVKGRHFGAADEPKQQEKPTWEPQELSSPSTISLDSGHSSVTTKSKDTLRPSSPALSSPQARSSSPASTSRKVIPIPTASRSSRPSSARSTCSAHGAINTSNFSVRDFKHFCWDEEYLLMDDYIRQREVWAAVNIQRIFRGFIGRQYAKQLRVADIERQRKAAVMLQSNFRGFLARKKVMEQKIQEYKPSSRDLEWARKYKQDLKKREEARKQKNQHAMFMQNREADKHGQQIKQVQAHQLIFDVFHPTPEGPTKAQKKAAAVTIQRYFRGWFVRRMLEKSKAKALKRTLSFNKFIKGYQELLFRIQKRYGIKEPTTALEFNELMEYVERLNKYEVAFDKFATNGVLQYNDIKEFFKSVGHTPSQKEIDDAIELVTKMSAKGRALTKAEAVEVLFQIYVPKGTKMKLSDVRKSTWLNPLDDGRDIMQMLSKKDLEQTNLLKCLEVVAGAGKESDEIQDLLRPGSAAAKQNDKKQQGKKKSTAKAPRKAILAQYPMRPSTPTTKSPRPPSAKKPSKR</sequence>
<name>A0AAU9WSV5_9CNID</name>
<protein>
    <submittedName>
        <fullName evidence="2">Uncharacterized protein</fullName>
    </submittedName>
</protein>
<gene>
    <name evidence="2" type="ORF">PMEA_00012031</name>
</gene>
<feature type="compositionally biased region" description="Polar residues" evidence="1">
    <location>
        <begin position="450"/>
        <end position="471"/>
    </location>
</feature>
<evidence type="ECO:0000256" key="1">
    <source>
        <dbReference type="SAM" id="MobiDB-lite"/>
    </source>
</evidence>
<accession>A0AAU9WSV5</accession>
<feature type="region of interest" description="Disordered" evidence="1">
    <location>
        <begin position="105"/>
        <end position="186"/>
    </location>
</feature>
<dbReference type="Pfam" id="PF00612">
    <property type="entry name" value="IQ"/>
    <property type="match status" value="3"/>
</dbReference>
<dbReference type="CDD" id="cd23767">
    <property type="entry name" value="IQCD"/>
    <property type="match status" value="1"/>
</dbReference>
<feature type="compositionally biased region" description="Polar residues" evidence="1">
    <location>
        <begin position="533"/>
        <end position="542"/>
    </location>
</feature>
<feature type="compositionally biased region" description="Basic and acidic residues" evidence="1">
    <location>
        <begin position="595"/>
        <end position="612"/>
    </location>
</feature>
<dbReference type="EMBL" id="CALNXJ010000021">
    <property type="protein sequence ID" value="CAH3125151.1"/>
    <property type="molecule type" value="Genomic_DNA"/>
</dbReference>
<feature type="compositionally biased region" description="Polar residues" evidence="1">
    <location>
        <begin position="567"/>
        <end position="594"/>
    </location>
</feature>
<feature type="compositionally biased region" description="Polar residues" evidence="1">
    <location>
        <begin position="329"/>
        <end position="339"/>
    </location>
</feature>
<reference evidence="2 3" key="1">
    <citation type="submission" date="2022-05" db="EMBL/GenBank/DDBJ databases">
        <authorList>
            <consortium name="Genoscope - CEA"/>
            <person name="William W."/>
        </authorList>
    </citation>
    <scope>NUCLEOTIDE SEQUENCE [LARGE SCALE GENOMIC DNA]</scope>
</reference>
<dbReference type="InterPro" id="IPR000048">
    <property type="entry name" value="IQ_motif_EF-hand-BS"/>
</dbReference>
<feature type="compositionally biased region" description="Low complexity" evidence="1">
    <location>
        <begin position="857"/>
        <end position="901"/>
    </location>
</feature>
<feature type="compositionally biased region" description="Polar residues" evidence="1">
    <location>
        <begin position="679"/>
        <end position="692"/>
    </location>
</feature>
<keyword evidence="3" id="KW-1185">Reference proteome</keyword>
<dbReference type="InterPro" id="IPR027417">
    <property type="entry name" value="P-loop_NTPase"/>
</dbReference>
<organism evidence="2 3">
    <name type="scientific">Pocillopora meandrina</name>
    <dbReference type="NCBI Taxonomy" id="46732"/>
    <lineage>
        <taxon>Eukaryota</taxon>
        <taxon>Metazoa</taxon>
        <taxon>Cnidaria</taxon>
        <taxon>Anthozoa</taxon>
        <taxon>Hexacorallia</taxon>
        <taxon>Scleractinia</taxon>
        <taxon>Astrocoeniina</taxon>
        <taxon>Pocilloporidae</taxon>
        <taxon>Pocillopora</taxon>
    </lineage>
</organism>
<dbReference type="PROSITE" id="PS50096">
    <property type="entry name" value="IQ"/>
    <property type="match status" value="3"/>
</dbReference>
<evidence type="ECO:0000313" key="2">
    <source>
        <dbReference type="EMBL" id="CAH3125151.1"/>
    </source>
</evidence>
<proteinExistence type="predicted"/>
<feature type="region of interest" description="Disordered" evidence="1">
    <location>
        <begin position="314"/>
        <end position="347"/>
    </location>
</feature>
<dbReference type="PANTHER" id="PTHR35978:SF1">
    <property type="entry name" value="IQ DOMAIN-CONTAINING PROTEIN M"/>
    <property type="match status" value="1"/>
</dbReference>
<feature type="region of interest" description="Disordered" evidence="1">
    <location>
        <begin position="797"/>
        <end position="901"/>
    </location>
</feature>
<comment type="caution">
    <text evidence="2">The sequence shown here is derived from an EMBL/GenBank/DDBJ whole genome shotgun (WGS) entry which is preliminary data.</text>
</comment>
<feature type="region of interest" description="Disordered" evidence="1">
    <location>
        <begin position="662"/>
        <end position="692"/>
    </location>
</feature>
<feature type="compositionally biased region" description="Polar residues" evidence="1">
    <location>
        <begin position="832"/>
        <end position="850"/>
    </location>
</feature>
<feature type="region of interest" description="Disordered" evidence="1">
    <location>
        <begin position="530"/>
        <end position="612"/>
    </location>
</feature>